<evidence type="ECO:0000313" key="2">
    <source>
        <dbReference type="Proteomes" id="UP001177021"/>
    </source>
</evidence>
<keyword evidence="2" id="KW-1185">Reference proteome</keyword>
<dbReference type="Proteomes" id="UP001177021">
    <property type="component" value="Unassembled WGS sequence"/>
</dbReference>
<name>A0ACB0M8M8_TRIPR</name>
<protein>
    <submittedName>
        <fullName evidence="1">Uncharacterized protein</fullName>
    </submittedName>
</protein>
<proteinExistence type="predicted"/>
<dbReference type="EMBL" id="CASHSV030000823">
    <property type="protein sequence ID" value="CAJ2678232.1"/>
    <property type="molecule type" value="Genomic_DNA"/>
</dbReference>
<accession>A0ACB0M8M8</accession>
<gene>
    <name evidence="1" type="ORF">MILVUS5_LOCUS40556</name>
</gene>
<organism evidence="1 2">
    <name type="scientific">Trifolium pratense</name>
    <name type="common">Red clover</name>
    <dbReference type="NCBI Taxonomy" id="57577"/>
    <lineage>
        <taxon>Eukaryota</taxon>
        <taxon>Viridiplantae</taxon>
        <taxon>Streptophyta</taxon>
        <taxon>Embryophyta</taxon>
        <taxon>Tracheophyta</taxon>
        <taxon>Spermatophyta</taxon>
        <taxon>Magnoliopsida</taxon>
        <taxon>eudicotyledons</taxon>
        <taxon>Gunneridae</taxon>
        <taxon>Pentapetalae</taxon>
        <taxon>rosids</taxon>
        <taxon>fabids</taxon>
        <taxon>Fabales</taxon>
        <taxon>Fabaceae</taxon>
        <taxon>Papilionoideae</taxon>
        <taxon>50 kb inversion clade</taxon>
        <taxon>NPAAA clade</taxon>
        <taxon>Hologalegina</taxon>
        <taxon>IRL clade</taxon>
        <taxon>Trifolieae</taxon>
        <taxon>Trifolium</taxon>
    </lineage>
</organism>
<sequence length="230" mass="25928">MWRISDSNEESIILEKIKRRRQCDNQNEENEVSEDRLSDLPDSILLHILSFLNTKHVVRTCILSTRWKHLWKRTPAVTLYTSRFSISKQFPIFVSKILTLRDTLTALHALDLDCGGVIEPPLLKKILNYICSHNTNLQELGISVTGDTDLVMSCVSSCRALTSLKLSLYPRGCYNSTPTLFPKSLNMPALTNLDLTNFTFCGGENGCAQPFLAFSRLNSLVIRSCTVKDG</sequence>
<evidence type="ECO:0000313" key="1">
    <source>
        <dbReference type="EMBL" id="CAJ2678232.1"/>
    </source>
</evidence>
<comment type="caution">
    <text evidence="1">The sequence shown here is derived from an EMBL/GenBank/DDBJ whole genome shotgun (WGS) entry which is preliminary data.</text>
</comment>
<reference evidence="1" key="1">
    <citation type="submission" date="2023-10" db="EMBL/GenBank/DDBJ databases">
        <authorList>
            <person name="Rodriguez Cubillos JULIANA M."/>
            <person name="De Vega J."/>
        </authorList>
    </citation>
    <scope>NUCLEOTIDE SEQUENCE</scope>
</reference>